<evidence type="ECO:0000259" key="9">
    <source>
        <dbReference type="Pfam" id="PF20684"/>
    </source>
</evidence>
<comment type="caution">
    <text evidence="10">The sequence shown here is derived from an EMBL/GenBank/DDBJ whole genome shotgun (WGS) entry which is preliminary data.</text>
</comment>
<dbReference type="PANTHER" id="PTHR33048:SF124">
    <property type="entry name" value="INTEGRAL MEMBRANE PROTEIN"/>
    <property type="match status" value="1"/>
</dbReference>
<dbReference type="AlphaFoldDB" id="A0A3M7CHH0"/>
<feature type="transmembrane region" description="Helical" evidence="7">
    <location>
        <begin position="64"/>
        <end position="92"/>
    </location>
</feature>
<evidence type="ECO:0000313" key="10">
    <source>
        <dbReference type="EMBL" id="RMY51453.1"/>
    </source>
</evidence>
<feature type="compositionally biased region" description="Low complexity" evidence="6">
    <location>
        <begin position="487"/>
        <end position="497"/>
    </location>
</feature>
<protein>
    <submittedName>
        <fullName evidence="10">Uncharacterized protein</fullName>
    </submittedName>
</protein>
<evidence type="ECO:0000256" key="4">
    <source>
        <dbReference type="ARBA" id="ARBA00023136"/>
    </source>
</evidence>
<feature type="region of interest" description="Disordered" evidence="6">
    <location>
        <begin position="394"/>
        <end position="429"/>
    </location>
</feature>
<feature type="transmembrane region" description="Helical" evidence="7">
    <location>
        <begin position="104"/>
        <end position="127"/>
    </location>
</feature>
<sequence length="497" mass="54445">MAVNYSAPAAQPPPSYASSSDGPEIKGVTAGHWLDSVGLVLTTLFLGLRIYTKTAISRIFGVDDVCMILVAIASILYAPVMMFAKISLLIFYKKLTPARWMQVTVWTVGAFVLAYTVATVLALLFACTPLEKNWNITIQNGQCINKGGIYLFTAAVNALTDLIILGIPVPMVFHLQMSRAQKMGLLIMFIVGSLFNGQKQSVKKERQPQLYWVEKSSAWAVRADDFRGHAFSASKDVGPHSRRRRARLIHNARAAPALPRVTIRSRTDDFAAKRAVAFEGFSEDLLDAPIHTVQPRTRTAPAPPPAEDLPATEDEERLQRARVVFGSRLAGPKERRKEIEEKSQKIAGIFVPPRPGEPDNCCMSGCVNCVWDKYRDELEEWAAASAEARSKLLEQRTKGQATGSMVAEPNMPNHVSTSMDDDGGGSETNWEAMGGMESFGDGQGDLAPVKDLFAGVPVGIREFMKTEKKLKEKKKKGAAQQPPPSSQQPQQQSATLG</sequence>
<evidence type="ECO:0000256" key="3">
    <source>
        <dbReference type="ARBA" id="ARBA00022989"/>
    </source>
</evidence>
<name>A0A3M7CHH0_HORWE</name>
<feature type="region of interest" description="Disordered" evidence="6">
    <location>
        <begin position="1"/>
        <end position="21"/>
    </location>
</feature>
<dbReference type="Pfam" id="PF09791">
    <property type="entry name" value="Oxidored-like"/>
    <property type="match status" value="1"/>
</dbReference>
<evidence type="ECO:0000256" key="2">
    <source>
        <dbReference type="ARBA" id="ARBA00022692"/>
    </source>
</evidence>
<feature type="region of interest" description="Disordered" evidence="6">
    <location>
        <begin position="467"/>
        <end position="497"/>
    </location>
</feature>
<proteinExistence type="inferred from homology"/>
<comment type="similarity">
    <text evidence="5">Belongs to the SAT4 family.</text>
</comment>
<gene>
    <name evidence="10" type="ORF">D0865_06336</name>
</gene>
<feature type="transmembrane region" description="Helical" evidence="7">
    <location>
        <begin position="33"/>
        <end position="52"/>
    </location>
</feature>
<evidence type="ECO:0000256" key="7">
    <source>
        <dbReference type="SAM" id="Phobius"/>
    </source>
</evidence>
<dbReference type="Pfam" id="PF20684">
    <property type="entry name" value="Fung_rhodopsin"/>
    <property type="match status" value="1"/>
</dbReference>
<feature type="transmembrane region" description="Helical" evidence="7">
    <location>
        <begin position="148"/>
        <end position="173"/>
    </location>
</feature>
<keyword evidence="3 7" id="KW-1133">Transmembrane helix</keyword>
<dbReference type="InterPro" id="IPR052337">
    <property type="entry name" value="SAT4-like"/>
</dbReference>
<dbReference type="InterPro" id="IPR049326">
    <property type="entry name" value="Rhodopsin_dom_fungi"/>
</dbReference>
<feature type="domain" description="Rhodopsin" evidence="9">
    <location>
        <begin position="72"/>
        <end position="194"/>
    </location>
</feature>
<feature type="domain" description="Oxidoreductase-like" evidence="8">
    <location>
        <begin position="346"/>
        <end position="389"/>
    </location>
</feature>
<dbReference type="PANTHER" id="PTHR33048">
    <property type="entry name" value="PTH11-LIKE INTEGRAL MEMBRANE PROTEIN (AFU_ORTHOLOGUE AFUA_5G11245)"/>
    <property type="match status" value="1"/>
</dbReference>
<comment type="subcellular location">
    <subcellularLocation>
        <location evidence="1">Membrane</location>
        <topology evidence="1">Multi-pass membrane protein</topology>
    </subcellularLocation>
</comment>
<dbReference type="InterPro" id="IPR019180">
    <property type="entry name" value="Oxidoreductase-like_N"/>
</dbReference>
<evidence type="ECO:0000256" key="6">
    <source>
        <dbReference type="SAM" id="MobiDB-lite"/>
    </source>
</evidence>
<reference evidence="10 11" key="1">
    <citation type="journal article" date="2018" name="BMC Genomics">
        <title>Genomic evidence for intraspecific hybridization in a clonal and extremely halotolerant yeast.</title>
        <authorList>
            <person name="Gostincar C."/>
            <person name="Stajich J.E."/>
            <person name="Zupancic J."/>
            <person name="Zalar P."/>
            <person name="Gunde-Cimerman N."/>
        </authorList>
    </citation>
    <scope>NUCLEOTIDE SEQUENCE [LARGE SCALE GENOMIC DNA]</scope>
    <source>
        <strain evidence="10 11">EXF-151</strain>
    </source>
</reference>
<evidence type="ECO:0000256" key="1">
    <source>
        <dbReference type="ARBA" id="ARBA00004141"/>
    </source>
</evidence>
<dbReference type="GO" id="GO:0016020">
    <property type="term" value="C:membrane"/>
    <property type="evidence" value="ECO:0007669"/>
    <property type="project" value="UniProtKB-SubCell"/>
</dbReference>
<dbReference type="Proteomes" id="UP000270230">
    <property type="component" value="Unassembled WGS sequence"/>
</dbReference>
<evidence type="ECO:0000313" key="11">
    <source>
        <dbReference type="Proteomes" id="UP000270230"/>
    </source>
</evidence>
<evidence type="ECO:0000256" key="5">
    <source>
        <dbReference type="ARBA" id="ARBA00038359"/>
    </source>
</evidence>
<accession>A0A3M7CHH0</accession>
<dbReference type="EMBL" id="QWIN01000457">
    <property type="protein sequence ID" value="RMY51453.1"/>
    <property type="molecule type" value="Genomic_DNA"/>
</dbReference>
<keyword evidence="2 7" id="KW-0812">Transmembrane</keyword>
<feature type="region of interest" description="Disordered" evidence="6">
    <location>
        <begin position="293"/>
        <end position="316"/>
    </location>
</feature>
<dbReference type="OrthoDB" id="10064411at2759"/>
<evidence type="ECO:0000259" key="8">
    <source>
        <dbReference type="Pfam" id="PF09791"/>
    </source>
</evidence>
<organism evidence="10 11">
    <name type="scientific">Hortaea werneckii</name>
    <name type="common">Black yeast</name>
    <name type="synonym">Cladosporium werneckii</name>
    <dbReference type="NCBI Taxonomy" id="91943"/>
    <lineage>
        <taxon>Eukaryota</taxon>
        <taxon>Fungi</taxon>
        <taxon>Dikarya</taxon>
        <taxon>Ascomycota</taxon>
        <taxon>Pezizomycotina</taxon>
        <taxon>Dothideomycetes</taxon>
        <taxon>Dothideomycetidae</taxon>
        <taxon>Mycosphaerellales</taxon>
        <taxon>Teratosphaeriaceae</taxon>
        <taxon>Hortaea</taxon>
    </lineage>
</organism>
<keyword evidence="4 7" id="KW-0472">Membrane</keyword>